<feature type="transmembrane region" description="Helical" evidence="1">
    <location>
        <begin position="49"/>
        <end position="70"/>
    </location>
</feature>
<feature type="transmembrane region" description="Helical" evidence="1">
    <location>
        <begin position="21"/>
        <end position="43"/>
    </location>
</feature>
<dbReference type="Pfam" id="PF25927">
    <property type="entry name" value="DUF7972"/>
    <property type="match status" value="1"/>
</dbReference>
<keyword evidence="3" id="KW-1185">Reference proteome</keyword>
<evidence type="ECO:0000313" key="2">
    <source>
        <dbReference type="EMBL" id="EMA31422.1"/>
    </source>
</evidence>
<dbReference type="AlphaFoldDB" id="M0LCY3"/>
<dbReference type="OrthoDB" id="265845at2157"/>
<reference evidence="2 3" key="1">
    <citation type="journal article" date="2014" name="PLoS Genet.">
        <title>Phylogenetically driven sequencing of extremely halophilic archaea reveals strategies for static and dynamic osmo-response.</title>
        <authorList>
            <person name="Becker E.A."/>
            <person name="Seitzer P.M."/>
            <person name="Tritt A."/>
            <person name="Larsen D."/>
            <person name="Krusor M."/>
            <person name="Yao A.I."/>
            <person name="Wu D."/>
            <person name="Madern D."/>
            <person name="Eisen J.A."/>
            <person name="Darling A.E."/>
            <person name="Facciotti M.T."/>
        </authorList>
    </citation>
    <scope>NUCLEOTIDE SEQUENCE [LARGE SCALE GENOMIC DNA]</scope>
    <source>
        <strain evidence="2 3">JCM 10879</strain>
    </source>
</reference>
<keyword evidence="1" id="KW-1133">Transmembrane helix</keyword>
<feature type="transmembrane region" description="Helical" evidence="1">
    <location>
        <begin position="274"/>
        <end position="299"/>
    </location>
</feature>
<dbReference type="Proteomes" id="UP000011607">
    <property type="component" value="Unassembled WGS sequence"/>
</dbReference>
<dbReference type="eggNOG" id="arCOG08131">
    <property type="taxonomic scope" value="Archaea"/>
</dbReference>
<dbReference type="EMBL" id="AOMA01000160">
    <property type="protein sequence ID" value="EMA31422.1"/>
    <property type="molecule type" value="Genomic_DNA"/>
</dbReference>
<dbReference type="RefSeq" id="WP_006674023.1">
    <property type="nucleotide sequence ID" value="NZ_AOMA01000160.1"/>
</dbReference>
<feature type="transmembrane region" description="Helical" evidence="1">
    <location>
        <begin position="243"/>
        <end position="262"/>
    </location>
</feature>
<dbReference type="InterPro" id="IPR058278">
    <property type="entry name" value="DUF7972"/>
</dbReference>
<evidence type="ECO:0000313" key="3">
    <source>
        <dbReference type="Proteomes" id="UP000011607"/>
    </source>
</evidence>
<protein>
    <submittedName>
        <fullName evidence="2">Uncharacterized protein</fullName>
    </submittedName>
</protein>
<accession>M0LCY3</accession>
<name>M0LCY3_9EURY</name>
<evidence type="ECO:0000256" key="1">
    <source>
        <dbReference type="SAM" id="Phobius"/>
    </source>
</evidence>
<gene>
    <name evidence="2" type="ORF">C446_15683</name>
</gene>
<keyword evidence="1" id="KW-0812">Transmembrane</keyword>
<organism evidence="2 3">
    <name type="scientific">Halobiforma nitratireducens JCM 10879</name>
    <dbReference type="NCBI Taxonomy" id="1227454"/>
    <lineage>
        <taxon>Archaea</taxon>
        <taxon>Methanobacteriati</taxon>
        <taxon>Methanobacteriota</taxon>
        <taxon>Stenosarchaea group</taxon>
        <taxon>Halobacteria</taxon>
        <taxon>Halobacteriales</taxon>
        <taxon>Natrialbaceae</taxon>
        <taxon>Halobiforma</taxon>
    </lineage>
</organism>
<proteinExistence type="predicted"/>
<keyword evidence="1" id="KW-0472">Membrane</keyword>
<sequence>MSVSSVRSRLRTVALEMDRRLVAVGIVSIGAAIVGTSAVAGGLENYLPLYYLYGSLVAGNVTLITIVVSINQLVLSRDFGSPGQLRDEIRQTIDFHRSATNRADVPFEPTPFFRASIVQLEASASALERSVAGEETELTAAVSTLTGRIDDHVSTVRARLEGDPSWSPPLLALVVAVLPVRYMDFIRSVQRVQSEFANELSSAERTETALEEVRTELEQLDVARYYFVSMAIQRDLSRLSQSLLYTGVPAIFLSIAMLVRLAGYETTAGAESTIGLTVVAVLTLAVGLLPIGLLTAYAVRISIVARHVSITPFDSRLEREPRER</sequence>
<comment type="caution">
    <text evidence="2">The sequence shown here is derived from an EMBL/GenBank/DDBJ whole genome shotgun (WGS) entry which is preliminary data.</text>
</comment>